<accession>A0A444Y3N9</accession>
<dbReference type="Proteomes" id="UP000289738">
    <property type="component" value="Chromosome B08"/>
</dbReference>
<feature type="region of interest" description="Disordered" evidence="1">
    <location>
        <begin position="160"/>
        <end position="230"/>
    </location>
</feature>
<evidence type="ECO:0000313" key="3">
    <source>
        <dbReference type="Proteomes" id="UP000289738"/>
    </source>
</evidence>
<reference evidence="2 3" key="1">
    <citation type="submission" date="2019-01" db="EMBL/GenBank/DDBJ databases">
        <title>Sequencing of cultivated peanut Arachis hypogaea provides insights into genome evolution and oil improvement.</title>
        <authorList>
            <person name="Chen X."/>
        </authorList>
    </citation>
    <scope>NUCLEOTIDE SEQUENCE [LARGE SCALE GENOMIC DNA]</scope>
    <source>
        <strain evidence="3">cv. Fuhuasheng</strain>
        <tissue evidence="2">Leaves</tissue>
    </source>
</reference>
<sequence length="289" mass="32782">MIVYFHLTKHTNKKGEAIPGLPWVSHWNRKLLVARIKAEIDGHMSIVKKAEVKKKLKKIKEKEKEKKKKTKKKKVSSSESDSSEIELDFTSESESEQDSEEATKKGNNPPGQLKRCFLLMIVCPLEWYPKKEADFGGFHFRKTDIRTEDIEEFLRESKKKKTNEKAAAQRMKEARLPSTEGHYDSSKTMPEINLGSENDPLFQAQTDQSSVNKSTDSMLGLEEESVSDPAQQKMIVVRMETHPQSEPLDIVPIQVCMPPSQTTAASPVQIEPSPPKSSSKKISEETIKE</sequence>
<keyword evidence="3" id="KW-1185">Reference proteome</keyword>
<dbReference type="EMBL" id="SDMP01000018">
    <property type="protein sequence ID" value="RYQ96592.1"/>
    <property type="molecule type" value="Genomic_DNA"/>
</dbReference>
<comment type="caution">
    <text evidence="2">The sequence shown here is derived from an EMBL/GenBank/DDBJ whole genome shotgun (WGS) entry which is preliminary data.</text>
</comment>
<dbReference type="AlphaFoldDB" id="A0A444Y3N9"/>
<feature type="region of interest" description="Disordered" evidence="1">
    <location>
        <begin position="257"/>
        <end position="289"/>
    </location>
</feature>
<protein>
    <submittedName>
        <fullName evidence="2">Uncharacterized protein</fullName>
    </submittedName>
</protein>
<feature type="compositionally biased region" description="Basic and acidic residues" evidence="1">
    <location>
        <begin position="170"/>
        <end position="185"/>
    </location>
</feature>
<feature type="compositionally biased region" description="Polar residues" evidence="1">
    <location>
        <begin position="203"/>
        <end position="217"/>
    </location>
</feature>
<proteinExistence type="predicted"/>
<organism evidence="2 3">
    <name type="scientific">Arachis hypogaea</name>
    <name type="common">Peanut</name>
    <dbReference type="NCBI Taxonomy" id="3818"/>
    <lineage>
        <taxon>Eukaryota</taxon>
        <taxon>Viridiplantae</taxon>
        <taxon>Streptophyta</taxon>
        <taxon>Embryophyta</taxon>
        <taxon>Tracheophyta</taxon>
        <taxon>Spermatophyta</taxon>
        <taxon>Magnoliopsida</taxon>
        <taxon>eudicotyledons</taxon>
        <taxon>Gunneridae</taxon>
        <taxon>Pentapetalae</taxon>
        <taxon>rosids</taxon>
        <taxon>fabids</taxon>
        <taxon>Fabales</taxon>
        <taxon>Fabaceae</taxon>
        <taxon>Papilionoideae</taxon>
        <taxon>50 kb inversion clade</taxon>
        <taxon>dalbergioids sensu lato</taxon>
        <taxon>Dalbergieae</taxon>
        <taxon>Pterocarpus clade</taxon>
        <taxon>Arachis</taxon>
    </lineage>
</organism>
<evidence type="ECO:0000313" key="2">
    <source>
        <dbReference type="EMBL" id="RYQ96592.1"/>
    </source>
</evidence>
<evidence type="ECO:0000256" key="1">
    <source>
        <dbReference type="SAM" id="MobiDB-lite"/>
    </source>
</evidence>
<name>A0A444Y3N9_ARAHY</name>
<feature type="region of interest" description="Disordered" evidence="1">
    <location>
        <begin position="58"/>
        <end position="109"/>
    </location>
</feature>
<feature type="compositionally biased region" description="Acidic residues" evidence="1">
    <location>
        <begin position="81"/>
        <end position="100"/>
    </location>
</feature>
<gene>
    <name evidence="2" type="ORF">Ahy_B08g092407</name>
</gene>
<feature type="compositionally biased region" description="Basic residues" evidence="1">
    <location>
        <begin position="58"/>
        <end position="75"/>
    </location>
</feature>